<dbReference type="AlphaFoldDB" id="A0A518G6A7"/>
<organism evidence="6 7">
    <name type="scientific">Aureliella helgolandensis</name>
    <dbReference type="NCBI Taxonomy" id="2527968"/>
    <lineage>
        <taxon>Bacteria</taxon>
        <taxon>Pseudomonadati</taxon>
        <taxon>Planctomycetota</taxon>
        <taxon>Planctomycetia</taxon>
        <taxon>Pirellulales</taxon>
        <taxon>Pirellulaceae</taxon>
        <taxon>Aureliella</taxon>
    </lineage>
</organism>
<reference evidence="6 7" key="1">
    <citation type="submission" date="2019-02" db="EMBL/GenBank/DDBJ databases">
        <title>Deep-cultivation of Planctomycetes and their phenomic and genomic characterization uncovers novel biology.</title>
        <authorList>
            <person name="Wiegand S."/>
            <person name="Jogler M."/>
            <person name="Boedeker C."/>
            <person name="Pinto D."/>
            <person name="Vollmers J."/>
            <person name="Rivas-Marin E."/>
            <person name="Kohn T."/>
            <person name="Peeters S.H."/>
            <person name="Heuer A."/>
            <person name="Rast P."/>
            <person name="Oberbeckmann S."/>
            <person name="Bunk B."/>
            <person name="Jeske O."/>
            <person name="Meyerdierks A."/>
            <person name="Storesund J.E."/>
            <person name="Kallscheuer N."/>
            <person name="Luecker S."/>
            <person name="Lage O.M."/>
            <person name="Pohl T."/>
            <person name="Merkel B.J."/>
            <person name="Hornburger P."/>
            <person name="Mueller R.-W."/>
            <person name="Bruemmer F."/>
            <person name="Labrenz M."/>
            <person name="Spormann A.M."/>
            <person name="Op den Camp H."/>
            <person name="Overmann J."/>
            <person name="Amann R."/>
            <person name="Jetten M.S.M."/>
            <person name="Mascher T."/>
            <person name="Medema M.H."/>
            <person name="Devos D.P."/>
            <person name="Kaster A.-K."/>
            <person name="Ovreas L."/>
            <person name="Rohde M."/>
            <person name="Galperin M.Y."/>
            <person name="Jogler C."/>
        </authorList>
    </citation>
    <scope>NUCLEOTIDE SEQUENCE [LARGE SCALE GENOMIC DNA]</scope>
    <source>
        <strain evidence="6 7">Q31a</strain>
    </source>
</reference>
<keyword evidence="2" id="KW-0863">Zinc-finger</keyword>
<evidence type="ECO:0000313" key="6">
    <source>
        <dbReference type="EMBL" id="QDV24109.1"/>
    </source>
</evidence>
<dbReference type="InterPro" id="IPR000962">
    <property type="entry name" value="Znf_DskA_TraR"/>
</dbReference>
<evidence type="ECO:0000313" key="7">
    <source>
        <dbReference type="Proteomes" id="UP000318017"/>
    </source>
</evidence>
<keyword evidence="3" id="KW-0862">Zinc</keyword>
<dbReference type="Gene3D" id="1.20.120.910">
    <property type="entry name" value="DksA, coiled-coil domain"/>
    <property type="match status" value="1"/>
</dbReference>
<dbReference type="EMBL" id="CP036298">
    <property type="protein sequence ID" value="QDV24109.1"/>
    <property type="molecule type" value="Genomic_DNA"/>
</dbReference>
<accession>A0A518G6A7</accession>
<protein>
    <submittedName>
        <fullName evidence="6">General stress protein 16O</fullName>
    </submittedName>
</protein>
<evidence type="ECO:0000256" key="1">
    <source>
        <dbReference type="ARBA" id="ARBA00022723"/>
    </source>
</evidence>
<dbReference type="KEGG" id="ahel:Q31a_24220"/>
<dbReference type="SUPFAM" id="SSF109635">
    <property type="entry name" value="DnaK suppressor protein DksA, alpha-hairpin domain"/>
    <property type="match status" value="1"/>
</dbReference>
<evidence type="ECO:0000259" key="5">
    <source>
        <dbReference type="Pfam" id="PF01258"/>
    </source>
</evidence>
<dbReference type="RefSeq" id="WP_145077542.1">
    <property type="nucleotide sequence ID" value="NZ_CP036298.1"/>
</dbReference>
<dbReference type="PROSITE" id="PS51128">
    <property type="entry name" value="ZF_DKSA_2"/>
    <property type="match status" value="1"/>
</dbReference>
<keyword evidence="1" id="KW-0479">Metal-binding</keyword>
<dbReference type="GO" id="GO:0008270">
    <property type="term" value="F:zinc ion binding"/>
    <property type="evidence" value="ECO:0007669"/>
    <property type="project" value="UniProtKB-KW"/>
</dbReference>
<dbReference type="Pfam" id="PF01258">
    <property type="entry name" value="zf-dskA_traR"/>
    <property type="match status" value="1"/>
</dbReference>
<dbReference type="InterPro" id="IPR020458">
    <property type="entry name" value="Znf_DskA_TraR_CS"/>
</dbReference>
<dbReference type="Proteomes" id="UP000318017">
    <property type="component" value="Chromosome"/>
</dbReference>
<dbReference type="SUPFAM" id="SSF57716">
    <property type="entry name" value="Glucocorticoid receptor-like (DNA-binding domain)"/>
    <property type="match status" value="1"/>
</dbReference>
<keyword evidence="7" id="KW-1185">Reference proteome</keyword>
<evidence type="ECO:0000256" key="2">
    <source>
        <dbReference type="ARBA" id="ARBA00022771"/>
    </source>
</evidence>
<gene>
    <name evidence="6" type="primary">yocK</name>
    <name evidence="6" type="ORF">Q31a_24220</name>
</gene>
<proteinExistence type="predicted"/>
<dbReference type="InterPro" id="IPR037187">
    <property type="entry name" value="DnaK_N"/>
</dbReference>
<dbReference type="OrthoDB" id="9811543at2"/>
<evidence type="ECO:0000256" key="3">
    <source>
        <dbReference type="ARBA" id="ARBA00022833"/>
    </source>
</evidence>
<evidence type="ECO:0000256" key="4">
    <source>
        <dbReference type="PROSITE-ProRule" id="PRU00510"/>
    </source>
</evidence>
<dbReference type="PROSITE" id="PS01102">
    <property type="entry name" value="ZF_DKSA_1"/>
    <property type="match status" value="1"/>
</dbReference>
<dbReference type="PANTHER" id="PTHR33823">
    <property type="entry name" value="RNA POLYMERASE-BINDING TRANSCRIPTION FACTOR DKSA-RELATED"/>
    <property type="match status" value="1"/>
</dbReference>
<sequence>MSRQTAIAKLRAVLFQRRELIRSALRGDLHALRQLKNASGELADVALDSSDEEVSSQRAELESHELDAIDNALSRMNSGKFGNCEGCDKKIPLARLEILPFATLCIACQVKLENSGFADWTELTSSA</sequence>
<dbReference type="PANTHER" id="PTHR33823:SF4">
    <property type="entry name" value="GENERAL STRESS PROTEIN 16O"/>
    <property type="match status" value="1"/>
</dbReference>
<feature type="domain" description="Zinc finger DksA/TraR C4-type" evidence="5">
    <location>
        <begin position="79"/>
        <end position="113"/>
    </location>
</feature>
<name>A0A518G6A7_9BACT</name>
<feature type="zinc finger region" description="dksA C4-type" evidence="4">
    <location>
        <begin position="84"/>
        <end position="108"/>
    </location>
</feature>